<gene>
    <name evidence="2" type="ORF">SCHCODRAFT_112964</name>
</gene>
<name>D8QGH6_SCHCM</name>
<dbReference type="OrthoDB" id="10417537at2759"/>
<feature type="region of interest" description="Disordered" evidence="1">
    <location>
        <begin position="1"/>
        <end position="38"/>
    </location>
</feature>
<dbReference type="AlphaFoldDB" id="D8QGH6"/>
<evidence type="ECO:0000313" key="3">
    <source>
        <dbReference type="Proteomes" id="UP000007431"/>
    </source>
</evidence>
<accession>D8QGH6</accession>
<proteinExistence type="predicted"/>
<feature type="non-terminal residue" evidence="2">
    <location>
        <position position="874"/>
    </location>
</feature>
<evidence type="ECO:0000256" key="1">
    <source>
        <dbReference type="SAM" id="MobiDB-lite"/>
    </source>
</evidence>
<sequence length="874" mass="96382">MSHHPALRTEAAVPSRRSHEQSSPPFFQPALTSSDEPYSTKRSELSFQLYDPTSTFSSVNYNHSTRAIGHMVRLGTTAQNYGQEDYVKRNLGDWVEVFNCLGSAEQKTRQLLGDLQTLTLPRPRGSGVGAYPVNPIDVSTTSGSSSPFAGDTNPLGVGQYAALSLINASSLDGSMGGYVARREAMEGEYHVAGSARRAKQAQIIDGLLDTSSFATAGGKHLTKDDDVYNLCVEVENLAKSGIRRLHTLDSNFHKADGTWASVVSNISQSTGTLYYAVSTTAEILGGIVNGIDNGPNKMVLGGIERSLQKAAAYLQAKMEDPTGTMTTVDKARAAAEDLRHNAHMILMAYIELAAIVQEILTTRRRGRLLPDATKERIAQFFYSFGRHFDTLPGDSIQHTAQVQYNDFQSSRTGTRAGITSDFFPEFDYITQLGHAASATESHCEALVLLLCYAHEESRIIQPVQDAMRAVADCLALLAKAIRALQDVFDSIRRIIALPAGKPNDELAELSSAYLFVIYALKAVGTATDSSVEVLSSAEPAALASIAYPPVIHFFLVQVIGTQWNDRLYALAKLSHFFQRIQADIRHIGSLTVQLQLSIEGMQERFSVTKMLEYRELIPERRWQVDQFLARTLGDLEPWINYALFPEFDYIAQLGSAASTTANHCEALVRHLWYAREEAQIISPVRDSMRSIADCLARSGKVIRVLQYIFLTIRRIVSSPAGDLKDDLSELSAAYNSTLDVLKDPGSATERSVESLTKSEPEALASIAYPPVLHFSSSKSSDRSGAIVYLRHIGSLTIQLQLAIESMQQRFSVSKMLEYRELSAEQLVELDQFIGRTAVALEMRVNHIQSHERAVRKYNAPVLQDWMGGAHVRPQ</sequence>
<dbReference type="HOGENOM" id="CLU_328767_0_0_1"/>
<organism evidence="3">
    <name type="scientific">Schizophyllum commune (strain H4-8 / FGSC 9210)</name>
    <name type="common">Split gill fungus</name>
    <dbReference type="NCBI Taxonomy" id="578458"/>
    <lineage>
        <taxon>Eukaryota</taxon>
        <taxon>Fungi</taxon>
        <taxon>Dikarya</taxon>
        <taxon>Basidiomycota</taxon>
        <taxon>Agaricomycotina</taxon>
        <taxon>Agaricomycetes</taxon>
        <taxon>Agaricomycetidae</taxon>
        <taxon>Agaricales</taxon>
        <taxon>Schizophyllaceae</taxon>
        <taxon>Schizophyllum</taxon>
    </lineage>
</organism>
<dbReference type="GeneID" id="9591978"/>
<dbReference type="VEuPathDB" id="FungiDB:SCHCODRAFT_01160926"/>
<dbReference type="InParanoid" id="D8QGH6"/>
<dbReference type="RefSeq" id="XP_003028493.1">
    <property type="nucleotide sequence ID" value="XM_003028447.1"/>
</dbReference>
<evidence type="ECO:0000313" key="2">
    <source>
        <dbReference type="EMBL" id="EFI93590.1"/>
    </source>
</evidence>
<reference evidence="2 3" key="1">
    <citation type="journal article" date="2010" name="Nat. Biotechnol.">
        <title>Genome sequence of the model mushroom Schizophyllum commune.</title>
        <authorList>
            <person name="Ohm R.A."/>
            <person name="de Jong J.F."/>
            <person name="Lugones L.G."/>
            <person name="Aerts A."/>
            <person name="Kothe E."/>
            <person name="Stajich J.E."/>
            <person name="de Vries R.P."/>
            <person name="Record E."/>
            <person name="Levasseur A."/>
            <person name="Baker S.E."/>
            <person name="Bartholomew K.A."/>
            <person name="Coutinho P.M."/>
            <person name="Erdmann S."/>
            <person name="Fowler T.J."/>
            <person name="Gathman A.C."/>
            <person name="Lombard V."/>
            <person name="Henrissat B."/>
            <person name="Knabe N."/>
            <person name="Kuees U."/>
            <person name="Lilly W.W."/>
            <person name="Lindquist E."/>
            <person name="Lucas S."/>
            <person name="Magnuson J.K."/>
            <person name="Piumi F."/>
            <person name="Raudaskoski M."/>
            <person name="Salamov A."/>
            <person name="Schmutz J."/>
            <person name="Schwarze F.W.M.R."/>
            <person name="vanKuyk P.A."/>
            <person name="Horton J.S."/>
            <person name="Grigoriev I.V."/>
            <person name="Woesten H.A.B."/>
        </authorList>
    </citation>
    <scope>NUCLEOTIDE SEQUENCE [LARGE SCALE GENOMIC DNA]</scope>
    <source>
        <strain evidence="3">H4-8 / FGSC 9210</strain>
    </source>
</reference>
<keyword evidence="3" id="KW-1185">Reference proteome</keyword>
<dbReference type="EMBL" id="GL377311">
    <property type="protein sequence ID" value="EFI93590.1"/>
    <property type="molecule type" value="Genomic_DNA"/>
</dbReference>
<protein>
    <submittedName>
        <fullName evidence="2">Uncharacterized protein</fullName>
    </submittedName>
</protein>
<dbReference type="Proteomes" id="UP000007431">
    <property type="component" value="Unassembled WGS sequence"/>
</dbReference>
<feature type="compositionally biased region" description="Polar residues" evidence="1">
    <location>
        <begin position="21"/>
        <end position="37"/>
    </location>
</feature>
<dbReference type="KEGG" id="scm:SCHCO_01160926"/>